<accession>A0ABC8QE77</accession>
<keyword evidence="2" id="KW-1185">Reference proteome</keyword>
<name>A0ABC8QE77_9RALS</name>
<evidence type="ECO:0008006" key="3">
    <source>
        <dbReference type="Google" id="ProtNLM"/>
    </source>
</evidence>
<gene>
    <name evidence="1" type="ORF">LMG18096_01987</name>
</gene>
<proteinExistence type="predicted"/>
<organism evidence="1 2">
    <name type="scientific">Ralstonia holmesii</name>
    <dbReference type="NCBI Taxonomy" id="3058602"/>
    <lineage>
        <taxon>Bacteria</taxon>
        <taxon>Pseudomonadati</taxon>
        <taxon>Pseudomonadota</taxon>
        <taxon>Betaproteobacteria</taxon>
        <taxon>Burkholderiales</taxon>
        <taxon>Burkholderiaceae</taxon>
        <taxon>Ralstonia</taxon>
    </lineage>
</organism>
<dbReference type="RefSeq" id="WP_112185593.1">
    <property type="nucleotide sequence ID" value="NZ_CATZAT010000003.1"/>
</dbReference>
<sequence length="347" mass="39586">MNTTERSLSGKRVLIMSPRFFGYENAIAQAVRALGAQAEVVLDKPSNTVWTKAATRLSPSLVATRMANYIRSLAEQYGRDSFDEVVVIKGEALHAEAVELLRAAFPRARCTYYNWDSLRNYPHLKDILPLFDACFSFDAEDCESVGQLAHLPLFYTDEYRDLPLVEPRYDLFAVASLHSDRYDVIQRVIRQCPEATRAFTYFFYPSKIALLGKKVLEPGFITPPLREIQWTPLPKEKMIDGLVRSRAVIDVQHPRQTGLTMRTIEMVGANKKLITTNALVKSYDFYNPNNILVIDRTQPEIPSTFFDTEYTPLTEAIRQKYSIHTWLAVLLGLQPVASYQRAPVRLP</sequence>
<evidence type="ECO:0000313" key="2">
    <source>
        <dbReference type="Proteomes" id="UP001189663"/>
    </source>
</evidence>
<evidence type="ECO:0000313" key="1">
    <source>
        <dbReference type="EMBL" id="CAJ0787591.1"/>
    </source>
</evidence>
<dbReference type="EMBL" id="CATZAT010000003">
    <property type="protein sequence ID" value="CAJ0787591.1"/>
    <property type="molecule type" value="Genomic_DNA"/>
</dbReference>
<dbReference type="Proteomes" id="UP001189663">
    <property type="component" value="Unassembled WGS sequence"/>
</dbReference>
<protein>
    <recommendedName>
        <fullName evidence="3">Eps11J</fullName>
    </recommendedName>
</protein>
<reference evidence="1 2" key="1">
    <citation type="submission" date="2023-07" db="EMBL/GenBank/DDBJ databases">
        <authorList>
            <person name="Peeters C."/>
        </authorList>
    </citation>
    <scope>NUCLEOTIDE SEQUENCE [LARGE SCALE GENOMIC DNA]</scope>
    <source>
        <strain evidence="1 2">LMG 18096</strain>
    </source>
</reference>
<comment type="caution">
    <text evidence="1">The sequence shown here is derived from an EMBL/GenBank/DDBJ whole genome shotgun (WGS) entry which is preliminary data.</text>
</comment>
<dbReference type="AlphaFoldDB" id="A0ABC8QE77"/>